<name>A0ABP8MSP4_9BACT</name>
<sequence length="289" mass="33429">MLQTRTPAQWLIREVTERDYGVDAYVELVTQSGDVTGDLCSVQLKGTESIDWKTDSEGAPSHAIFSGTKIATINYWMNLPVPVFLTLADLNANRAYCAPVKEQVREQYRRFITHESLSFRFSPVCELGTRDGEREFILHYYREKHHSQFVNYLRVLLTHWYEYIGFIRRHQMGDCHLEVEEQHQLQFVHLYKTLRFLSQFFGIDWTIPDINDIYRDDQRLWERQRLVRDFGITLHLLETCFGAVRASGVSWPVGGRGVRDSAFDLAATMPSPETSLKARFSTLPAALGG</sequence>
<protein>
    <recommendedName>
        <fullName evidence="1">DUF4365 domain-containing protein</fullName>
    </recommendedName>
</protein>
<dbReference type="InterPro" id="IPR025375">
    <property type="entry name" value="DUF4365"/>
</dbReference>
<gene>
    <name evidence="2" type="ORF">GCM10023156_29080</name>
</gene>
<dbReference type="Proteomes" id="UP001500840">
    <property type="component" value="Unassembled WGS sequence"/>
</dbReference>
<dbReference type="EMBL" id="BAABGA010000035">
    <property type="protein sequence ID" value="GAA4455302.1"/>
    <property type="molecule type" value="Genomic_DNA"/>
</dbReference>
<accession>A0ABP8MSP4</accession>
<evidence type="ECO:0000259" key="1">
    <source>
        <dbReference type="Pfam" id="PF14280"/>
    </source>
</evidence>
<evidence type="ECO:0000313" key="3">
    <source>
        <dbReference type="Proteomes" id="UP001500840"/>
    </source>
</evidence>
<reference evidence="3" key="1">
    <citation type="journal article" date="2019" name="Int. J. Syst. Evol. Microbiol.">
        <title>The Global Catalogue of Microorganisms (GCM) 10K type strain sequencing project: providing services to taxonomists for standard genome sequencing and annotation.</title>
        <authorList>
            <consortium name="The Broad Institute Genomics Platform"/>
            <consortium name="The Broad Institute Genome Sequencing Center for Infectious Disease"/>
            <person name="Wu L."/>
            <person name="Ma J."/>
        </authorList>
    </citation>
    <scope>NUCLEOTIDE SEQUENCE [LARGE SCALE GENOMIC DNA]</scope>
    <source>
        <strain evidence="3">JCM 17759</strain>
    </source>
</reference>
<keyword evidence="3" id="KW-1185">Reference proteome</keyword>
<organism evidence="2 3">
    <name type="scientific">Novipirellula rosea</name>
    <dbReference type="NCBI Taxonomy" id="1031540"/>
    <lineage>
        <taxon>Bacteria</taxon>
        <taxon>Pseudomonadati</taxon>
        <taxon>Planctomycetota</taxon>
        <taxon>Planctomycetia</taxon>
        <taxon>Pirellulales</taxon>
        <taxon>Pirellulaceae</taxon>
        <taxon>Novipirellula</taxon>
    </lineage>
</organism>
<dbReference type="Pfam" id="PF14280">
    <property type="entry name" value="DUF4365"/>
    <property type="match status" value="1"/>
</dbReference>
<evidence type="ECO:0000313" key="2">
    <source>
        <dbReference type="EMBL" id="GAA4455302.1"/>
    </source>
</evidence>
<comment type="caution">
    <text evidence="2">The sequence shown here is derived from an EMBL/GenBank/DDBJ whole genome shotgun (WGS) entry which is preliminary data.</text>
</comment>
<proteinExistence type="predicted"/>
<feature type="domain" description="DUF4365" evidence="1">
    <location>
        <begin position="9"/>
        <end position="102"/>
    </location>
</feature>